<evidence type="ECO:0000256" key="8">
    <source>
        <dbReference type="PROSITE-ProRule" id="PRU00042"/>
    </source>
</evidence>
<dbReference type="InterPro" id="IPR051061">
    <property type="entry name" value="Zinc_finger_trans_reg"/>
</dbReference>
<reference evidence="11 12" key="1">
    <citation type="submission" date="2023-08" db="EMBL/GenBank/DDBJ databases">
        <authorList>
            <person name="Palmer J.M."/>
        </authorList>
    </citation>
    <scope>NUCLEOTIDE SEQUENCE [LARGE SCALE GENOMIC DNA]</scope>
    <source>
        <strain evidence="11 12">TWF481</strain>
    </source>
</reference>
<dbReference type="Proteomes" id="UP001370758">
    <property type="component" value="Unassembled WGS sequence"/>
</dbReference>
<keyword evidence="6" id="KW-0804">Transcription</keyword>
<sequence length="687" mass="76743">MEGLGDFGDSLMVDFDSRNTIPLLPEDFDIDTWLTLSTFTAPPAVSSEFNVEPAISNNFNSNLVDLDVDAHAVPNINTTSLPAYDLGQAGVDDYTLTKEQSDLLSFIEAFPFNTQEGYPLQLQELGDPLPVSEPSPSSHASNSRQEIPEPSVILERYVNASSEDESEAPFSAIERHISNHSAMSPHVNGPESPIELEITRFLGFEADPTVDYDATDGSSLCSNTSNVSHMSRANCLRQLGRLAIDADFPVTKTDTPNRTPSICSIRSSSSLTSDACSIRTSTTSTSSRAPSRRKRTMTNNHKTSRRASKSENRFFCTFCGTSFSTKSTWKRHEESIHLMLKTWTCSPHGIIVSMQPKNVLGVNGAKALECGYNTCWFCNIDKDTSNVPFSFGQNHSLQTSRDVPDRFTSMTCFSLEQHCFSHPNARTCHENSTAEKTFIRFDHFARHLRDAHNIDGLKTTFEANHDAKDDPLHGVFQVLPGPANSRCGFCGETFSTWSDRVHHISHEFWWKKRKMEEWTGDWGFDREWVDRLQDARLPEDFTNGGRSESPEGVAAGGDGMMLDDIPRPGTPLLMEPGKPPTSIMDTIEALQLENLEPGPLRESSRTGRFPCIVPGCHKSFCLRKDLQRHHKTIHAANKPEFCCPVPECKRFVHGFTRKDNLKYHIMQLHIDPNAPCFGAMQKILKAL</sequence>
<dbReference type="Pfam" id="PF00096">
    <property type="entry name" value="zf-C2H2"/>
    <property type="match status" value="1"/>
</dbReference>
<feature type="region of interest" description="Disordered" evidence="9">
    <location>
        <begin position="124"/>
        <end position="150"/>
    </location>
</feature>
<evidence type="ECO:0000256" key="7">
    <source>
        <dbReference type="ARBA" id="ARBA00023242"/>
    </source>
</evidence>
<feature type="compositionally biased region" description="Low complexity" evidence="9">
    <location>
        <begin position="278"/>
        <end position="289"/>
    </location>
</feature>
<evidence type="ECO:0000256" key="2">
    <source>
        <dbReference type="ARBA" id="ARBA00022723"/>
    </source>
</evidence>
<protein>
    <recommendedName>
        <fullName evidence="10">C2H2-type domain-containing protein</fullName>
    </recommendedName>
</protein>
<dbReference type="InterPro" id="IPR036236">
    <property type="entry name" value="Znf_C2H2_sf"/>
</dbReference>
<dbReference type="GO" id="GO:0008270">
    <property type="term" value="F:zinc ion binding"/>
    <property type="evidence" value="ECO:0007669"/>
    <property type="project" value="UniProtKB-KW"/>
</dbReference>
<dbReference type="PANTHER" id="PTHR46179:SF13">
    <property type="entry name" value="C2H2-TYPE DOMAIN-CONTAINING PROTEIN"/>
    <property type="match status" value="1"/>
</dbReference>
<dbReference type="PANTHER" id="PTHR46179">
    <property type="entry name" value="ZINC FINGER PROTEIN"/>
    <property type="match status" value="1"/>
</dbReference>
<feature type="region of interest" description="Disordered" evidence="9">
    <location>
        <begin position="278"/>
        <end position="306"/>
    </location>
</feature>
<evidence type="ECO:0000259" key="10">
    <source>
        <dbReference type="PROSITE" id="PS50157"/>
    </source>
</evidence>
<proteinExistence type="predicted"/>
<keyword evidence="12" id="KW-1185">Reference proteome</keyword>
<comment type="subcellular location">
    <subcellularLocation>
        <location evidence="1">Nucleus</location>
    </subcellularLocation>
</comment>
<feature type="domain" description="C2H2-type" evidence="10">
    <location>
        <begin position="609"/>
        <end position="639"/>
    </location>
</feature>
<keyword evidence="4" id="KW-0862">Zinc</keyword>
<dbReference type="EMBL" id="JAVHJL010000002">
    <property type="protein sequence ID" value="KAK6509814.1"/>
    <property type="molecule type" value="Genomic_DNA"/>
</dbReference>
<gene>
    <name evidence="11" type="ORF">TWF481_004543</name>
</gene>
<organism evidence="11 12">
    <name type="scientific">Arthrobotrys musiformis</name>
    <dbReference type="NCBI Taxonomy" id="47236"/>
    <lineage>
        <taxon>Eukaryota</taxon>
        <taxon>Fungi</taxon>
        <taxon>Dikarya</taxon>
        <taxon>Ascomycota</taxon>
        <taxon>Pezizomycotina</taxon>
        <taxon>Orbiliomycetes</taxon>
        <taxon>Orbiliales</taxon>
        <taxon>Orbiliaceae</taxon>
        <taxon>Arthrobotrys</taxon>
    </lineage>
</organism>
<evidence type="ECO:0000313" key="12">
    <source>
        <dbReference type="Proteomes" id="UP001370758"/>
    </source>
</evidence>
<dbReference type="InterPro" id="IPR013087">
    <property type="entry name" value="Znf_C2H2_type"/>
</dbReference>
<dbReference type="Gene3D" id="3.30.160.60">
    <property type="entry name" value="Classic Zinc Finger"/>
    <property type="match status" value="1"/>
</dbReference>
<dbReference type="SUPFAM" id="SSF57667">
    <property type="entry name" value="beta-beta-alpha zinc fingers"/>
    <property type="match status" value="1"/>
</dbReference>
<feature type="domain" description="C2H2-type" evidence="10">
    <location>
        <begin position="314"/>
        <end position="342"/>
    </location>
</feature>
<evidence type="ECO:0000313" key="11">
    <source>
        <dbReference type="EMBL" id="KAK6509814.1"/>
    </source>
</evidence>
<name>A0AAV9WLV7_9PEZI</name>
<keyword evidence="7" id="KW-0539">Nucleus</keyword>
<evidence type="ECO:0000256" key="6">
    <source>
        <dbReference type="ARBA" id="ARBA00023163"/>
    </source>
</evidence>
<dbReference type="PROSITE" id="PS00028">
    <property type="entry name" value="ZINC_FINGER_C2H2_1"/>
    <property type="match status" value="2"/>
</dbReference>
<evidence type="ECO:0000256" key="5">
    <source>
        <dbReference type="ARBA" id="ARBA00023015"/>
    </source>
</evidence>
<evidence type="ECO:0000256" key="4">
    <source>
        <dbReference type="ARBA" id="ARBA00022833"/>
    </source>
</evidence>
<evidence type="ECO:0000256" key="9">
    <source>
        <dbReference type="SAM" id="MobiDB-lite"/>
    </source>
</evidence>
<accession>A0AAV9WLV7</accession>
<dbReference type="GO" id="GO:0005634">
    <property type="term" value="C:nucleus"/>
    <property type="evidence" value="ECO:0007669"/>
    <property type="project" value="UniProtKB-SubCell"/>
</dbReference>
<dbReference type="GO" id="GO:0006357">
    <property type="term" value="P:regulation of transcription by RNA polymerase II"/>
    <property type="evidence" value="ECO:0007669"/>
    <property type="project" value="TreeGrafter"/>
</dbReference>
<evidence type="ECO:0000256" key="3">
    <source>
        <dbReference type="ARBA" id="ARBA00022771"/>
    </source>
</evidence>
<feature type="compositionally biased region" description="Basic residues" evidence="9">
    <location>
        <begin position="290"/>
        <end position="306"/>
    </location>
</feature>
<dbReference type="AlphaFoldDB" id="A0AAV9WLV7"/>
<dbReference type="SMART" id="SM00355">
    <property type="entry name" value="ZnF_C2H2"/>
    <property type="match status" value="4"/>
</dbReference>
<keyword evidence="5" id="KW-0805">Transcription regulation</keyword>
<dbReference type="PROSITE" id="PS50157">
    <property type="entry name" value="ZINC_FINGER_C2H2_2"/>
    <property type="match status" value="2"/>
</dbReference>
<feature type="compositionally biased region" description="Low complexity" evidence="9">
    <location>
        <begin position="130"/>
        <end position="143"/>
    </location>
</feature>
<evidence type="ECO:0000256" key="1">
    <source>
        <dbReference type="ARBA" id="ARBA00004123"/>
    </source>
</evidence>
<keyword evidence="3 8" id="KW-0863">Zinc-finger</keyword>
<feature type="region of interest" description="Disordered" evidence="9">
    <location>
        <begin position="539"/>
        <end position="560"/>
    </location>
</feature>
<keyword evidence="2" id="KW-0479">Metal-binding</keyword>
<comment type="caution">
    <text evidence="11">The sequence shown here is derived from an EMBL/GenBank/DDBJ whole genome shotgun (WGS) entry which is preliminary data.</text>
</comment>